<sequence>TKEGYESFSDRRLQSQSGNTKSFKLFRNFEQASIHSAIKYLKQPQDSAIEIVPQNSNKYKKAEKEKKMVDKKMDTYRKSEIVDIKQLDKAWNRIVNAIQKATKLYTIFKETNKLIRMLKKKKDLSLKVLNEIIDKINKLAEVYIDKLEQIDIQDAQKESTELIDQGVTNEKGRKILSDIMNEIDKRRDQKAEFWVKISGSSKEKTRDIQLT</sequence>
<organism evidence="1 2">
    <name type="scientific">Gigaspora margarita</name>
    <dbReference type="NCBI Taxonomy" id="4874"/>
    <lineage>
        <taxon>Eukaryota</taxon>
        <taxon>Fungi</taxon>
        <taxon>Fungi incertae sedis</taxon>
        <taxon>Mucoromycota</taxon>
        <taxon>Glomeromycotina</taxon>
        <taxon>Glomeromycetes</taxon>
        <taxon>Diversisporales</taxon>
        <taxon>Gigasporaceae</taxon>
        <taxon>Gigaspora</taxon>
    </lineage>
</organism>
<gene>
    <name evidence="1" type="ORF">GMARGA_LOCUS9726</name>
</gene>
<dbReference type="Proteomes" id="UP000789901">
    <property type="component" value="Unassembled WGS sequence"/>
</dbReference>
<evidence type="ECO:0000313" key="1">
    <source>
        <dbReference type="EMBL" id="CAG8657971.1"/>
    </source>
</evidence>
<protein>
    <submittedName>
        <fullName evidence="1">30321_t:CDS:1</fullName>
    </submittedName>
</protein>
<feature type="non-terminal residue" evidence="1">
    <location>
        <position position="1"/>
    </location>
</feature>
<evidence type="ECO:0000313" key="2">
    <source>
        <dbReference type="Proteomes" id="UP000789901"/>
    </source>
</evidence>
<dbReference type="EMBL" id="CAJVQB010005292">
    <property type="protein sequence ID" value="CAG8657971.1"/>
    <property type="molecule type" value="Genomic_DNA"/>
</dbReference>
<accession>A0ABN7UR97</accession>
<name>A0ABN7UR97_GIGMA</name>
<reference evidence="1 2" key="1">
    <citation type="submission" date="2021-06" db="EMBL/GenBank/DDBJ databases">
        <authorList>
            <person name="Kallberg Y."/>
            <person name="Tangrot J."/>
            <person name="Rosling A."/>
        </authorList>
    </citation>
    <scope>NUCLEOTIDE SEQUENCE [LARGE SCALE GENOMIC DNA]</scope>
    <source>
        <strain evidence="1 2">120-4 pot B 10/14</strain>
    </source>
</reference>
<proteinExistence type="predicted"/>
<keyword evidence="2" id="KW-1185">Reference proteome</keyword>
<comment type="caution">
    <text evidence="1">The sequence shown here is derived from an EMBL/GenBank/DDBJ whole genome shotgun (WGS) entry which is preliminary data.</text>
</comment>